<evidence type="ECO:0000313" key="1">
    <source>
        <dbReference type="EMBL" id="QFG09990.1"/>
    </source>
</evidence>
<dbReference type="RefSeq" id="YP_010051576.1">
    <property type="nucleotide sequence ID" value="NC_054444.1"/>
</dbReference>
<accession>A0A5J6TGX2</accession>
<reference evidence="1 2" key="1">
    <citation type="submission" date="2019-07" db="EMBL/GenBank/DDBJ databases">
        <authorList>
            <person name="Divens A.M."/>
            <person name="Garlena R.A."/>
            <person name="Russell D.A."/>
            <person name="Pope W.H."/>
            <person name="Jacobs-Sera D."/>
            <person name="Hatfull G.F."/>
        </authorList>
    </citation>
    <scope>NUCLEOTIDE SEQUENCE [LARGE SCALE GENOMIC DNA]</scope>
</reference>
<dbReference type="KEGG" id="vg:63926066"/>
<proteinExistence type="predicted"/>
<dbReference type="GeneID" id="63926066"/>
<protein>
    <submittedName>
        <fullName evidence="1">Uncharacterized protein</fullName>
    </submittedName>
</protein>
<organism evidence="1 2">
    <name type="scientific">Mycobacterium phage Antsirabe</name>
    <dbReference type="NCBI Taxonomy" id="2575610"/>
    <lineage>
        <taxon>Viruses</taxon>
        <taxon>Duplodnaviria</taxon>
        <taxon>Heunggongvirae</taxon>
        <taxon>Uroviricota</taxon>
        <taxon>Caudoviricetes</taxon>
        <taxon>Gclasvirinae</taxon>
        <taxon>Antsirabevirus</taxon>
        <taxon>Antsirabevirus antsirabe</taxon>
    </lineage>
</organism>
<dbReference type="EMBL" id="MN234183">
    <property type="protein sequence ID" value="QFG09990.1"/>
    <property type="molecule type" value="Genomic_DNA"/>
</dbReference>
<gene>
    <name evidence="1" type="primary">36</name>
    <name evidence="1" type="ORF">PBI_ANTSIRABE_36</name>
</gene>
<name>A0A5J6TGX2_9CAUD</name>
<dbReference type="Proteomes" id="UP000326949">
    <property type="component" value="Segment"/>
</dbReference>
<evidence type="ECO:0000313" key="2">
    <source>
        <dbReference type="Proteomes" id="UP000326949"/>
    </source>
</evidence>
<keyword evidence="2" id="KW-1185">Reference proteome</keyword>
<sequence length="110" mass="13172">MRHPREWFATEPDIDEDTPRPTRWWHWNREWYGGPGYGPDSRWRLSVGDIVADSEHASGEADGWQFGVDVRFWEDTGQFAYDNDDRWHDHSVTGIFLRWGIYFAWRGGRK</sequence>